<evidence type="ECO:0000313" key="4">
    <source>
        <dbReference type="Proteomes" id="UP001165740"/>
    </source>
</evidence>
<dbReference type="Pfam" id="PF12796">
    <property type="entry name" value="Ank_2"/>
    <property type="match status" value="7"/>
</dbReference>
<dbReference type="SMART" id="SM00248">
    <property type="entry name" value="ANK"/>
    <property type="match status" value="29"/>
</dbReference>
<feature type="repeat" description="ANK" evidence="3">
    <location>
        <begin position="1543"/>
        <end position="1577"/>
    </location>
</feature>
<organism evidence="4 5">
    <name type="scientific">Biomphalaria glabrata</name>
    <name type="common">Bloodfluke planorb</name>
    <name type="synonym">Freshwater snail</name>
    <dbReference type="NCBI Taxonomy" id="6526"/>
    <lineage>
        <taxon>Eukaryota</taxon>
        <taxon>Metazoa</taxon>
        <taxon>Spiralia</taxon>
        <taxon>Lophotrochozoa</taxon>
        <taxon>Mollusca</taxon>
        <taxon>Gastropoda</taxon>
        <taxon>Heterobranchia</taxon>
        <taxon>Euthyneura</taxon>
        <taxon>Panpulmonata</taxon>
        <taxon>Hygrophila</taxon>
        <taxon>Lymnaeoidea</taxon>
        <taxon>Planorbidae</taxon>
        <taxon>Biomphalaria</taxon>
    </lineage>
</organism>
<reference evidence="5" key="1">
    <citation type="submission" date="2025-08" db="UniProtKB">
        <authorList>
            <consortium name="RefSeq"/>
        </authorList>
    </citation>
    <scope>IDENTIFICATION</scope>
</reference>
<proteinExistence type="predicted"/>
<feature type="repeat" description="ANK" evidence="3">
    <location>
        <begin position="614"/>
        <end position="648"/>
    </location>
</feature>
<accession>A0A9W3AX25</accession>
<dbReference type="Pfam" id="PF00023">
    <property type="entry name" value="Ank"/>
    <property type="match status" value="1"/>
</dbReference>
<dbReference type="SUPFAM" id="SSF48403">
    <property type="entry name" value="Ankyrin repeat"/>
    <property type="match status" value="7"/>
</dbReference>
<dbReference type="GeneID" id="106062722"/>
<keyword evidence="2 3" id="KW-0040">ANK repeat</keyword>
<evidence type="ECO:0000256" key="1">
    <source>
        <dbReference type="ARBA" id="ARBA00022737"/>
    </source>
</evidence>
<name>A0A9W3AX25_BIOGL</name>
<dbReference type="InterPro" id="IPR002110">
    <property type="entry name" value="Ankyrin_rpt"/>
</dbReference>
<dbReference type="PANTHER" id="PTHR24173:SF74">
    <property type="entry name" value="ANKYRIN REPEAT DOMAIN-CONTAINING PROTEIN 16"/>
    <property type="match status" value="1"/>
</dbReference>
<feature type="repeat" description="ANK" evidence="3">
    <location>
        <begin position="1068"/>
        <end position="1100"/>
    </location>
</feature>
<dbReference type="RefSeq" id="XP_055891776.1">
    <property type="nucleotide sequence ID" value="XM_056035801.1"/>
</dbReference>
<protein>
    <submittedName>
        <fullName evidence="5">Uncharacterized protein LOC106062722</fullName>
    </submittedName>
</protein>
<keyword evidence="1" id="KW-0677">Repeat</keyword>
<dbReference type="InterPro" id="IPR036770">
    <property type="entry name" value="Ankyrin_rpt-contain_sf"/>
</dbReference>
<feature type="repeat" description="ANK" evidence="3">
    <location>
        <begin position="73"/>
        <end position="105"/>
    </location>
</feature>
<feature type="repeat" description="ANK" evidence="3">
    <location>
        <begin position="1479"/>
        <end position="1511"/>
    </location>
</feature>
<feature type="repeat" description="ANK" evidence="3">
    <location>
        <begin position="1445"/>
        <end position="1478"/>
    </location>
</feature>
<evidence type="ECO:0000256" key="2">
    <source>
        <dbReference type="ARBA" id="ARBA00023043"/>
    </source>
</evidence>
<dbReference type="OrthoDB" id="6120426at2759"/>
<gene>
    <name evidence="5" type="primary">LOC106062722</name>
</gene>
<feature type="repeat" description="ANK" evidence="3">
    <location>
        <begin position="1004"/>
        <end position="1036"/>
    </location>
</feature>
<dbReference type="Gene3D" id="1.25.40.20">
    <property type="entry name" value="Ankyrin repeat-containing domain"/>
    <property type="match status" value="12"/>
</dbReference>
<feature type="repeat" description="ANK" evidence="3">
    <location>
        <begin position="137"/>
        <end position="169"/>
    </location>
</feature>
<feature type="repeat" description="ANK" evidence="3">
    <location>
        <begin position="583"/>
        <end position="613"/>
    </location>
</feature>
<evidence type="ECO:0000313" key="5">
    <source>
        <dbReference type="RefSeq" id="XP_055891776.1"/>
    </source>
</evidence>
<keyword evidence="4" id="KW-1185">Reference proteome</keyword>
<dbReference type="Proteomes" id="UP001165740">
    <property type="component" value="Chromosome 7"/>
</dbReference>
<evidence type="ECO:0000256" key="3">
    <source>
        <dbReference type="PROSITE-ProRule" id="PRU00023"/>
    </source>
</evidence>
<sequence>MAGLPNDFFLFKTIASGSSSKLVKLVRLCDRKTAPFSSHALNWAVIEACKIGHVYLLKYLLQDGSRLELRDDDGNTPLMICSRKGYPEMVNMLLKLGADVNAKNNHGDTALMLARSREAIECLLKDKRIRLDEQDSNGNTALMSAIQKSHLMKVGLLIGAGADPNRKVTLVNKSNQSAFDVAELLGWKQLLELLCSAKEVNSNPLLFAAVENDFETCIKLLKYNFLNRREILSIRPDILCCVLKQIQYRETVLSTDIELVRQLCKLGINVNRCQCCAESRMELVLNIGSCALAEVLCDHGAQVTHNDLVSAVNCQQIKMIPLLVKYGAPVNNYDFLGRVAYKGSALDTALEKSLTSAASVLLEHGAKLDSEYALIQALLNDDKKIITFLLKKCDDAIKAVVEKPEIFIQAVKLGDIHKIQLLLDAGVDIDRVYDSKTPLMRAVHTEVINYLLDKGANVNFKTNTTPLINAVSLEYYYEIVATFHWKLKQKEIEDKVLQVIDALLSKGANLEDTDVNGCTALIASVNSKFNVEIPKYLLEKGADVNRSNVDGLTALHMAAEYEKASCVEVLLKHGAVVNLKSLAGFTPLHNAVLNVDIVKMLLDKHADVNVKDNSGNTPLSLVSKYWGDMVDVVKLLIAAGSDVNHRNDAGMSPLWLAADSLNTNCLSYLIYTNADLGHDDRLQKSALSITFDKWYPSEETQRTATILMDFEASAEFVRPDIIHRLIAAGNDGTLVQKLIMSGISPTDIVLQKTIFSWPETSISPLAVSLILDSVEFAHYFIENWFLTKSDVKLLSNNMDILGNLALRECKALPYLEEVSRQPMRLELLSFIAVSSAIGSDRDRRQRVHNSKLPVLMQEQLLFSKVEEKALKAVSGEGNFFLYQLTRHQTEQEEKCSSFYEMDEDFGEMMSRWEPSFVNLDYAAVEALASIMDINMAETKDQVQVDDSILFKTIASGCFSEIHELLRLCDHKTLNFSSHACNIGHAHLLQFLHQDGARLELRDDNGNTPLLICSKENFPGIVGQLLSMGADVNAKNNLGDTALMLATSREVIELLLEDRRLHLDEQNSTGNTALMSAIETSHLQKVKLLINAGADPKRNASLVNSSNESAFDVAKRRGFGKLLEWLYRAKESNSNPLQLAVGENDFESCATLLRFNLCNKEESLSLRPDMLCYVLKQIQQRETTLRSDVDFVLELCRLGMDVNRCQCCTKSRMELVLNIGSCELAEILCAHGAEVTHDDLVSAVKAQHIEMIPLLIKHGAGVKKYESPRDFVYKGSALDVALENSLTNVASILLNHRAALHPEYAVTQALLSNNIKVLNFLLTECAEATKSVVKNPETFIRAVKSGNLQNIQLLLDKKVDINRVHLSRTPLMNAIHTKVINYLIRKGASVNLKTSTTALINVFSSKYCFDVYSAFHKSCKMREQQILRVIKTLLKNGATLDDKDELGSTALIASVCSNLSVKVLKYLLYKGANVNQRNNDGHSALHRAAANSKREFVEVLLKHGAHVNVKNFGGRTPLHLAVGNLQIVKLLLKKQANFNAEDDSGNTPLSLAAERRGDNDDVVDLLISNGSNVNHRNNIGMTPLWLAARKLNTKCVSLFMDSNAVDCDHQQQTSALSLVLNKWFPGEQSQRTATLLIKRRASTDFVRRDIIHRLIAAGNDGILVQELIKTGFCPTLVDLKTTILGWPETSVSPLAVALMLDSLDFTRYFIENGYLTKADVRLVSRSETILNYLEERNAKTLPYLNEVSRQPMKLEQLCLITVSSAFGSDRGRRERILKSELSVPLQEKLLFENLERKVLEPVREGSRFLQQMTKHQVGKEERWSAFYELDDDFFERTSSSESSSASDGNEDL</sequence>
<dbReference type="PROSITE" id="PS50088">
    <property type="entry name" value="ANK_REPEAT"/>
    <property type="match status" value="11"/>
</dbReference>
<dbReference type="PROSITE" id="PS50297">
    <property type="entry name" value="ANK_REP_REGION"/>
    <property type="match status" value="7"/>
</dbReference>
<feature type="repeat" description="ANK" evidence="3">
    <location>
        <begin position="550"/>
        <end position="582"/>
    </location>
</feature>
<feature type="repeat" description="ANK" evidence="3">
    <location>
        <begin position="1512"/>
        <end position="1542"/>
    </location>
</feature>
<dbReference type="PANTHER" id="PTHR24173">
    <property type="entry name" value="ANKYRIN REPEAT CONTAINING"/>
    <property type="match status" value="1"/>
</dbReference>